<dbReference type="EMBL" id="OOGT01000018">
    <property type="protein sequence ID" value="SPL69466.1"/>
    <property type="molecule type" value="Genomic_DNA"/>
</dbReference>
<proteinExistence type="predicted"/>
<keyword evidence="4" id="KW-1185">Reference proteome</keyword>
<evidence type="ECO:0000256" key="1">
    <source>
        <dbReference type="SAM" id="Coils"/>
    </source>
</evidence>
<name>A0A2U3MVL9_9GAMM</name>
<evidence type="ECO:0000256" key="2">
    <source>
        <dbReference type="SAM" id="Phobius"/>
    </source>
</evidence>
<sequence length="234" mass="27238">MQKIKDNLGLIFISLVTILYLWLTCNLFINFDEVKALKLNEKGDFLAGIFSPLAFLWLVYGYLQQGKELKQNNEALRLQSEELANLVKEQSKQNNIHEQGMNIKRIEAKPKIVFNNASYTYKINDYDGEYFEGTVFYIYIVNFGKIAKDVHIVSNGFERRFHKLESDIVTSMFFSYSEDVEQELNTFQGKPLELEFDISYCDNNGFQYNEKIIVFTNNFVNGAIDVDYGLDVKQ</sequence>
<dbReference type="Proteomes" id="UP000245974">
    <property type="component" value="Unassembled WGS sequence"/>
</dbReference>
<keyword evidence="2" id="KW-0812">Transmembrane</keyword>
<evidence type="ECO:0000313" key="3">
    <source>
        <dbReference type="EMBL" id="SPL69466.1"/>
    </source>
</evidence>
<reference evidence="4" key="1">
    <citation type="submission" date="2018-03" db="EMBL/GenBank/DDBJ databases">
        <authorList>
            <person name="Blom J."/>
        </authorList>
    </citation>
    <scope>NUCLEOTIDE SEQUENCE [LARGE SCALE GENOMIC DNA]</scope>
    <source>
        <strain evidence="4">KPC-SM-21</strain>
    </source>
</reference>
<protein>
    <submittedName>
        <fullName evidence="3">Uncharacterized protein</fullName>
    </submittedName>
</protein>
<feature type="transmembrane region" description="Helical" evidence="2">
    <location>
        <begin position="7"/>
        <end position="29"/>
    </location>
</feature>
<feature type="transmembrane region" description="Helical" evidence="2">
    <location>
        <begin position="45"/>
        <end position="63"/>
    </location>
</feature>
<organism evidence="3 4">
    <name type="scientific">Acinetobacter stercoris</name>
    <dbReference type="NCBI Taxonomy" id="2126983"/>
    <lineage>
        <taxon>Bacteria</taxon>
        <taxon>Pseudomonadati</taxon>
        <taxon>Pseudomonadota</taxon>
        <taxon>Gammaproteobacteria</taxon>
        <taxon>Moraxellales</taxon>
        <taxon>Moraxellaceae</taxon>
        <taxon>Acinetobacter</taxon>
    </lineage>
</organism>
<evidence type="ECO:0000313" key="4">
    <source>
        <dbReference type="Proteomes" id="UP000245974"/>
    </source>
</evidence>
<dbReference type="RefSeq" id="WP_121972996.1">
    <property type="nucleotide sequence ID" value="NZ_OOGT01000018.1"/>
</dbReference>
<feature type="coiled-coil region" evidence="1">
    <location>
        <begin position="66"/>
        <end position="93"/>
    </location>
</feature>
<keyword evidence="1" id="KW-0175">Coiled coil</keyword>
<keyword evidence="2" id="KW-0472">Membrane</keyword>
<dbReference type="OrthoDB" id="7408523at2"/>
<keyword evidence="2" id="KW-1133">Transmembrane helix</keyword>
<dbReference type="InParanoid" id="A0A2U3MVL9"/>
<accession>A0A2U3MVL9</accession>
<gene>
    <name evidence="3" type="ORF">KPC_0644</name>
</gene>
<dbReference type="AlphaFoldDB" id="A0A2U3MVL9"/>